<evidence type="ECO:0000256" key="4">
    <source>
        <dbReference type="SAM" id="MobiDB-lite"/>
    </source>
</evidence>
<dbReference type="InterPro" id="IPR003653">
    <property type="entry name" value="Peptidase_C48_C"/>
</dbReference>
<protein>
    <recommendedName>
        <fullName evidence="5">Ubiquitin-like protease family profile domain-containing protein</fullName>
    </recommendedName>
</protein>
<dbReference type="Proteomes" id="UP001341840">
    <property type="component" value="Unassembled WGS sequence"/>
</dbReference>
<organism evidence="6 7">
    <name type="scientific">Stylosanthes scabra</name>
    <dbReference type="NCBI Taxonomy" id="79078"/>
    <lineage>
        <taxon>Eukaryota</taxon>
        <taxon>Viridiplantae</taxon>
        <taxon>Streptophyta</taxon>
        <taxon>Embryophyta</taxon>
        <taxon>Tracheophyta</taxon>
        <taxon>Spermatophyta</taxon>
        <taxon>Magnoliopsida</taxon>
        <taxon>eudicotyledons</taxon>
        <taxon>Gunneridae</taxon>
        <taxon>Pentapetalae</taxon>
        <taxon>rosids</taxon>
        <taxon>fabids</taxon>
        <taxon>Fabales</taxon>
        <taxon>Fabaceae</taxon>
        <taxon>Papilionoideae</taxon>
        <taxon>50 kb inversion clade</taxon>
        <taxon>dalbergioids sensu lato</taxon>
        <taxon>Dalbergieae</taxon>
        <taxon>Pterocarpus clade</taxon>
        <taxon>Stylosanthes</taxon>
    </lineage>
</organism>
<feature type="domain" description="Ubiquitin-like protease family profile" evidence="5">
    <location>
        <begin position="334"/>
        <end position="466"/>
    </location>
</feature>
<name>A0ABU6UCI5_9FABA</name>
<evidence type="ECO:0000313" key="7">
    <source>
        <dbReference type="Proteomes" id="UP001341840"/>
    </source>
</evidence>
<reference evidence="6 7" key="1">
    <citation type="journal article" date="2023" name="Plants (Basel)">
        <title>Bridging the Gap: Combining Genomics and Transcriptomics Approaches to Understand Stylosanthes scabra, an Orphan Legume from the Brazilian Caatinga.</title>
        <authorList>
            <person name="Ferreira-Neto J.R.C."/>
            <person name="da Silva M.D."/>
            <person name="Binneck E."/>
            <person name="de Melo N.F."/>
            <person name="da Silva R.H."/>
            <person name="de Melo A.L.T.M."/>
            <person name="Pandolfi V."/>
            <person name="Bustamante F.O."/>
            <person name="Brasileiro-Vidal A.C."/>
            <person name="Benko-Iseppon A.M."/>
        </authorList>
    </citation>
    <scope>NUCLEOTIDE SEQUENCE [LARGE SCALE GENOMIC DNA]</scope>
    <source>
        <tissue evidence="6">Leaves</tissue>
    </source>
</reference>
<evidence type="ECO:0000313" key="6">
    <source>
        <dbReference type="EMBL" id="MED6157558.1"/>
    </source>
</evidence>
<dbReference type="SUPFAM" id="SSF54001">
    <property type="entry name" value="Cysteine proteinases"/>
    <property type="match status" value="1"/>
</dbReference>
<dbReference type="Gene3D" id="3.40.395.10">
    <property type="entry name" value="Adenoviral Proteinase, Chain A"/>
    <property type="match status" value="1"/>
</dbReference>
<keyword evidence="7" id="KW-1185">Reference proteome</keyword>
<evidence type="ECO:0000256" key="3">
    <source>
        <dbReference type="ARBA" id="ARBA00022801"/>
    </source>
</evidence>
<evidence type="ECO:0000256" key="1">
    <source>
        <dbReference type="ARBA" id="ARBA00005234"/>
    </source>
</evidence>
<sequence length="512" mass="58622">MGDKGKSVEHHEEGHKGSSAEVSAVDCVRWDFSSHWVTMDIPELNLEELSGKEQPILAVFNTFRQHLLERDSGNRALLQANGKQVKVLTDAVSGQAKMMELMWSEHCEMKKAMAEERDLIRKAIMYSLERSSSYFVPEKKLTIRDELLRAFGAKSAAPEMGTSSSKQQQSSGVLKRRLDFDLVGDSENAEADNDQPLESNREKLIKYGYVGSADFPLYLKVCFRPPPGMSFLMTSAACGAYAFSKSKDKSEILFQSDHFKADRRSFWALRPRRNVNSEILDAVATMCQDESHSSYWWLPTTFQEVALNPIGYRKASLGYIVSRYMGYVDETFKIFVPLRLENHWYLMIVNFEDNGSLVYLYSLKDVTKKNERIDQMNFVAFFLQNLLKDRKFYKRKESVCKQVVGYEFFEPYVTQQDALSNDSGVWVAHWMQTANLWSTYNPEVINDEHRYRLACSLITSKANRIVQDLGVKALNYYEGRDGCKTPEMAMPSDSNSTNENNAMPLTSDSVEF</sequence>
<keyword evidence="2" id="KW-0645">Protease</keyword>
<dbReference type="EMBL" id="JASCZI010120915">
    <property type="protein sequence ID" value="MED6157558.1"/>
    <property type="molecule type" value="Genomic_DNA"/>
</dbReference>
<dbReference type="InterPro" id="IPR038765">
    <property type="entry name" value="Papain-like_cys_pep_sf"/>
</dbReference>
<evidence type="ECO:0000256" key="2">
    <source>
        <dbReference type="ARBA" id="ARBA00022670"/>
    </source>
</evidence>
<feature type="compositionally biased region" description="Polar residues" evidence="4">
    <location>
        <begin position="492"/>
        <end position="512"/>
    </location>
</feature>
<gene>
    <name evidence="6" type="ORF">PIB30_024256</name>
</gene>
<dbReference type="Pfam" id="PF02902">
    <property type="entry name" value="Peptidase_C48"/>
    <property type="match status" value="1"/>
</dbReference>
<comment type="similarity">
    <text evidence="1">Belongs to the peptidase C48 family.</text>
</comment>
<proteinExistence type="inferred from homology"/>
<keyword evidence="3" id="KW-0378">Hydrolase</keyword>
<accession>A0ABU6UCI5</accession>
<feature type="region of interest" description="Disordered" evidence="4">
    <location>
        <begin position="485"/>
        <end position="512"/>
    </location>
</feature>
<evidence type="ECO:0000259" key="5">
    <source>
        <dbReference type="Pfam" id="PF02902"/>
    </source>
</evidence>
<comment type="caution">
    <text evidence="6">The sequence shown here is derived from an EMBL/GenBank/DDBJ whole genome shotgun (WGS) entry which is preliminary data.</text>
</comment>